<proteinExistence type="predicted"/>
<gene>
    <name evidence="1" type="ORF">MTX78_12205</name>
</gene>
<reference evidence="1 2" key="1">
    <citation type="submission" date="2022-03" db="EMBL/GenBank/DDBJ databases">
        <title>Hymenobactersp. isolated from the air.</title>
        <authorList>
            <person name="Won M."/>
            <person name="Kwon S.-W."/>
        </authorList>
    </citation>
    <scope>NUCLEOTIDE SEQUENCE [LARGE SCALE GENOMIC DNA]</scope>
    <source>
        <strain evidence="1 2">KACC 21982</strain>
    </source>
</reference>
<dbReference type="Proteomes" id="UP000831113">
    <property type="component" value="Chromosome"/>
</dbReference>
<name>A0ABY4CRJ9_9BACT</name>
<keyword evidence="2" id="KW-1185">Reference proteome</keyword>
<evidence type="ECO:0000313" key="1">
    <source>
        <dbReference type="EMBL" id="UOG72891.1"/>
    </source>
</evidence>
<organism evidence="1 2">
    <name type="scientific">Hymenobacter tibetensis</name>
    <dbReference type="NCBI Taxonomy" id="497967"/>
    <lineage>
        <taxon>Bacteria</taxon>
        <taxon>Pseudomonadati</taxon>
        <taxon>Bacteroidota</taxon>
        <taxon>Cytophagia</taxon>
        <taxon>Cytophagales</taxon>
        <taxon>Hymenobacteraceae</taxon>
        <taxon>Hymenobacter</taxon>
    </lineage>
</organism>
<accession>A0ABY4CRJ9</accession>
<sequence length="125" mass="14180">MTELLFVYNADSGLLNAAVDFFHKTLSPATYTCSLCATTYGPRGMRPDWKEFVAQLPVQSTFMHRDELRKKHPELIQHKLPAAFRRDNGGSWRLFLTSYELDHSNLPALMQLVRAQLSAPTSPAK</sequence>
<evidence type="ECO:0000313" key="2">
    <source>
        <dbReference type="Proteomes" id="UP000831113"/>
    </source>
</evidence>
<dbReference type="EMBL" id="CP094669">
    <property type="protein sequence ID" value="UOG72891.1"/>
    <property type="molecule type" value="Genomic_DNA"/>
</dbReference>
<evidence type="ECO:0008006" key="3">
    <source>
        <dbReference type="Google" id="ProtNLM"/>
    </source>
</evidence>
<dbReference type="RefSeq" id="WP_243794304.1">
    <property type="nucleotide sequence ID" value="NZ_CP094669.1"/>
</dbReference>
<protein>
    <recommendedName>
        <fullName evidence="3">GTPase</fullName>
    </recommendedName>
</protein>